<reference evidence="1 2" key="1">
    <citation type="journal article" date="2016" name="Nat. Commun.">
        <title>Thousands of microbial genomes shed light on interconnected biogeochemical processes in an aquifer system.</title>
        <authorList>
            <person name="Anantharaman K."/>
            <person name="Brown C.T."/>
            <person name="Hug L.A."/>
            <person name="Sharon I."/>
            <person name="Castelle C.J."/>
            <person name="Probst A.J."/>
            <person name="Thomas B.C."/>
            <person name="Singh A."/>
            <person name="Wilkins M.J."/>
            <person name="Karaoz U."/>
            <person name="Brodie E.L."/>
            <person name="Williams K.H."/>
            <person name="Hubbard S.S."/>
            <person name="Banfield J.F."/>
        </authorList>
    </citation>
    <scope>NUCLEOTIDE SEQUENCE [LARGE SCALE GENOMIC DNA]</scope>
</reference>
<dbReference type="AlphaFoldDB" id="A0A1F5E6I7"/>
<organism evidence="1 2">
    <name type="scientific">Candidatus Beckwithbacteria bacterium RBG_13_42_9</name>
    <dbReference type="NCBI Taxonomy" id="1797457"/>
    <lineage>
        <taxon>Bacteria</taxon>
        <taxon>Candidatus Beckwithiibacteriota</taxon>
    </lineage>
</organism>
<protein>
    <submittedName>
        <fullName evidence="1">Uncharacterized protein</fullName>
    </submittedName>
</protein>
<evidence type="ECO:0000313" key="2">
    <source>
        <dbReference type="Proteomes" id="UP000177006"/>
    </source>
</evidence>
<proteinExistence type="predicted"/>
<name>A0A1F5E6I7_9BACT</name>
<dbReference type="EMBL" id="MEZK01000013">
    <property type="protein sequence ID" value="OGD63012.1"/>
    <property type="molecule type" value="Genomic_DNA"/>
</dbReference>
<dbReference type="Proteomes" id="UP000177006">
    <property type="component" value="Unassembled WGS sequence"/>
</dbReference>
<evidence type="ECO:0000313" key="1">
    <source>
        <dbReference type="EMBL" id="OGD63012.1"/>
    </source>
</evidence>
<accession>A0A1F5E6I7</accession>
<comment type="caution">
    <text evidence="1">The sequence shown here is derived from an EMBL/GenBank/DDBJ whole genome shotgun (WGS) entry which is preliminary data.</text>
</comment>
<gene>
    <name evidence="1" type="ORF">A2160_05180</name>
</gene>
<sequence>MDNLKPDINEGFDVAAAVGLDPQDPNYQQARIGLMAQLLAFVLAGLVETDPTLDKKVEELRNQFVEKVKNG</sequence>